<dbReference type="InterPro" id="IPR036291">
    <property type="entry name" value="NAD(P)-bd_dom_sf"/>
</dbReference>
<reference evidence="7" key="1">
    <citation type="journal article" date="2019" name="Int. J. Syst. Evol. Microbiol.">
        <title>The Global Catalogue of Microorganisms (GCM) 10K type strain sequencing project: providing services to taxonomists for standard genome sequencing and annotation.</title>
        <authorList>
            <consortium name="The Broad Institute Genomics Platform"/>
            <consortium name="The Broad Institute Genome Sequencing Center for Infectious Disease"/>
            <person name="Wu L."/>
            <person name="Ma J."/>
        </authorList>
    </citation>
    <scope>NUCLEOTIDE SEQUENCE [LARGE SCALE GENOMIC DNA]</scope>
    <source>
        <strain evidence="7">JCM 3296</strain>
    </source>
</reference>
<dbReference type="PROSITE" id="PS00061">
    <property type="entry name" value="ADH_SHORT"/>
    <property type="match status" value="1"/>
</dbReference>
<organism evidence="6 7">
    <name type="scientific">Lentzea flava</name>
    <dbReference type="NCBI Taxonomy" id="103732"/>
    <lineage>
        <taxon>Bacteria</taxon>
        <taxon>Bacillati</taxon>
        <taxon>Actinomycetota</taxon>
        <taxon>Actinomycetes</taxon>
        <taxon>Pseudonocardiales</taxon>
        <taxon>Pseudonocardiaceae</taxon>
        <taxon>Lentzea</taxon>
    </lineage>
</organism>
<dbReference type="EMBL" id="BMRE01000025">
    <property type="protein sequence ID" value="GGU53212.1"/>
    <property type="molecule type" value="Genomic_DNA"/>
</dbReference>
<comment type="caution">
    <text evidence="6">The sequence shown here is derived from an EMBL/GenBank/DDBJ whole genome shotgun (WGS) entry which is preliminary data.</text>
</comment>
<keyword evidence="4" id="KW-0812">Transmembrane</keyword>
<keyword evidence="2" id="KW-0560">Oxidoreductase</keyword>
<dbReference type="InterPro" id="IPR020904">
    <property type="entry name" value="Sc_DH/Rdtase_CS"/>
</dbReference>
<accession>A0ABQ2UV09</accession>
<feature type="domain" description="Ketoreductase" evidence="5">
    <location>
        <begin position="37"/>
        <end position="211"/>
    </location>
</feature>
<dbReference type="PRINTS" id="PR00080">
    <property type="entry name" value="SDRFAMILY"/>
</dbReference>
<gene>
    <name evidence="6" type="ORF">GCM10010178_52570</name>
</gene>
<evidence type="ECO:0000256" key="3">
    <source>
        <dbReference type="RuleBase" id="RU000363"/>
    </source>
</evidence>
<comment type="similarity">
    <text evidence="1 3">Belongs to the short-chain dehydrogenases/reductases (SDR) family.</text>
</comment>
<dbReference type="Gene3D" id="3.40.50.720">
    <property type="entry name" value="NAD(P)-binding Rossmann-like Domain"/>
    <property type="match status" value="1"/>
</dbReference>
<dbReference type="Proteomes" id="UP000649573">
    <property type="component" value="Unassembled WGS sequence"/>
</dbReference>
<feature type="transmembrane region" description="Helical" evidence="4">
    <location>
        <begin position="21"/>
        <end position="40"/>
    </location>
</feature>
<dbReference type="InterPro" id="IPR057326">
    <property type="entry name" value="KR_dom"/>
</dbReference>
<name>A0ABQ2UV09_9PSEU</name>
<dbReference type="SUPFAM" id="SSF51735">
    <property type="entry name" value="NAD(P)-binding Rossmann-fold domains"/>
    <property type="match status" value="1"/>
</dbReference>
<evidence type="ECO:0000256" key="2">
    <source>
        <dbReference type="ARBA" id="ARBA00023002"/>
    </source>
</evidence>
<dbReference type="Pfam" id="PF00106">
    <property type="entry name" value="adh_short"/>
    <property type="match status" value="1"/>
</dbReference>
<keyword evidence="7" id="KW-1185">Reference proteome</keyword>
<evidence type="ECO:0000256" key="4">
    <source>
        <dbReference type="SAM" id="Phobius"/>
    </source>
</evidence>
<dbReference type="PANTHER" id="PTHR43115">
    <property type="entry name" value="DEHYDROGENASE/REDUCTASE SDR FAMILY MEMBER 11"/>
    <property type="match status" value="1"/>
</dbReference>
<evidence type="ECO:0000313" key="7">
    <source>
        <dbReference type="Proteomes" id="UP000649573"/>
    </source>
</evidence>
<sequence length="266" mass="28337">MVEGIRLPRVLPGCVTPREKVSWLASFALAIVVAMSKVVLISGASSGIGEATARVLAAAGHQVFLGARRVDRLEALASEIGGAYAPLDVTSRESFQSFVDAAVERYGRVDVLVNNAGVMPLSLMSSLKVDEWDRMVDVNIRGVLNGIAAVLPRFADGGHIVNVASIAAHMVMPTAAVYCATKYAVWALSEGLRQERDDLRVTVISPGVTESELADTITEDYATSLMEDFRKIALPASAIGDAIAYAISQPAEVDVNEIVVRPVSQR</sequence>
<dbReference type="SMART" id="SM00822">
    <property type="entry name" value="PKS_KR"/>
    <property type="match status" value="1"/>
</dbReference>
<keyword evidence="4" id="KW-0472">Membrane</keyword>
<dbReference type="InterPro" id="IPR002347">
    <property type="entry name" value="SDR_fam"/>
</dbReference>
<dbReference type="PANTHER" id="PTHR43115:SF4">
    <property type="entry name" value="DEHYDROGENASE_REDUCTASE SDR FAMILY MEMBER 11"/>
    <property type="match status" value="1"/>
</dbReference>
<proteinExistence type="inferred from homology"/>
<evidence type="ECO:0000313" key="6">
    <source>
        <dbReference type="EMBL" id="GGU53212.1"/>
    </source>
</evidence>
<dbReference type="PRINTS" id="PR00081">
    <property type="entry name" value="GDHRDH"/>
</dbReference>
<evidence type="ECO:0000256" key="1">
    <source>
        <dbReference type="ARBA" id="ARBA00006484"/>
    </source>
</evidence>
<protein>
    <submittedName>
        <fullName evidence="6">Oxidoreductase</fullName>
    </submittedName>
</protein>
<evidence type="ECO:0000259" key="5">
    <source>
        <dbReference type="SMART" id="SM00822"/>
    </source>
</evidence>
<keyword evidence="4" id="KW-1133">Transmembrane helix</keyword>